<gene>
    <name evidence="2" type="ORF">GALL_371680</name>
</gene>
<name>A0A1J5QYT4_9ZZZZ</name>
<feature type="compositionally biased region" description="Basic and acidic residues" evidence="1">
    <location>
        <begin position="224"/>
        <end position="252"/>
    </location>
</feature>
<feature type="compositionally biased region" description="Basic and acidic residues" evidence="1">
    <location>
        <begin position="374"/>
        <end position="386"/>
    </location>
</feature>
<proteinExistence type="predicted"/>
<evidence type="ECO:0000256" key="1">
    <source>
        <dbReference type="SAM" id="MobiDB-lite"/>
    </source>
</evidence>
<reference evidence="2" key="1">
    <citation type="submission" date="2016-10" db="EMBL/GenBank/DDBJ databases">
        <title>Sequence of Gallionella enrichment culture.</title>
        <authorList>
            <person name="Poehlein A."/>
            <person name="Muehling M."/>
            <person name="Daniel R."/>
        </authorList>
    </citation>
    <scope>NUCLEOTIDE SEQUENCE</scope>
</reference>
<dbReference type="EMBL" id="MLJW01000975">
    <property type="protein sequence ID" value="OIQ81061.1"/>
    <property type="molecule type" value="Genomic_DNA"/>
</dbReference>
<feature type="compositionally biased region" description="Basic and acidic residues" evidence="1">
    <location>
        <begin position="263"/>
        <end position="312"/>
    </location>
</feature>
<feature type="compositionally biased region" description="Basic and acidic residues" evidence="1">
    <location>
        <begin position="200"/>
        <end position="209"/>
    </location>
</feature>
<organism evidence="2">
    <name type="scientific">mine drainage metagenome</name>
    <dbReference type="NCBI Taxonomy" id="410659"/>
    <lineage>
        <taxon>unclassified sequences</taxon>
        <taxon>metagenomes</taxon>
        <taxon>ecological metagenomes</taxon>
    </lineage>
</organism>
<sequence>MLPELGTADADQGRDGRREGDGVVGVEDAGHEAEGQEGDDEPAPPHEQGRTRTVGAREPATQPETGTEEHECRRDQPRDLPTELTVEEPGQPCAPPLPAGRGATADGPGLAAGQTTEPVVAERQLEERVGLRASDVRTHRGRHELDESDPPSGREDQGPDREKPVADAAPEGDRCGDEVGQRESGEHEERLQLLGEETEPDKRTGEHHPAGPPVLHGPHRRPGSQHEEQHEERVGVVEAEHQGRDRGQREDPPGEQGRTGRRVASDARVHDADGRDAHQRLRDEDRPGREPEDPHAQCHDPQAGRRLVDGDRPGGVGRAVQERRPARRPGLHGGRVEAVRPAGLREVPQVQDRGQRQEADECRSFPPRAGRAAGRRDGGRRSDGRGTRQPGEVVPCGAG</sequence>
<accession>A0A1J5QYT4</accession>
<feature type="compositionally biased region" description="Basic and acidic residues" evidence="1">
    <location>
        <begin position="123"/>
        <end position="138"/>
    </location>
</feature>
<comment type="caution">
    <text evidence="2">The sequence shown here is derived from an EMBL/GenBank/DDBJ whole genome shotgun (WGS) entry which is preliminary data.</text>
</comment>
<feature type="compositionally biased region" description="Basic and acidic residues" evidence="1">
    <location>
        <begin position="67"/>
        <end position="81"/>
    </location>
</feature>
<evidence type="ECO:0000313" key="2">
    <source>
        <dbReference type="EMBL" id="OIQ81061.1"/>
    </source>
</evidence>
<feature type="region of interest" description="Disordered" evidence="1">
    <location>
        <begin position="1"/>
        <end position="399"/>
    </location>
</feature>
<protein>
    <submittedName>
        <fullName evidence="2">Uncharacterized protein</fullName>
    </submittedName>
</protein>
<dbReference type="AlphaFoldDB" id="A0A1J5QYT4"/>
<feature type="compositionally biased region" description="Basic and acidic residues" evidence="1">
    <location>
        <begin position="152"/>
        <end position="191"/>
    </location>
</feature>
<feature type="compositionally biased region" description="Basic and acidic residues" evidence="1">
    <location>
        <begin position="11"/>
        <end position="21"/>
    </location>
</feature>
<feature type="compositionally biased region" description="Basic and acidic residues" evidence="1">
    <location>
        <begin position="353"/>
        <end position="363"/>
    </location>
</feature>